<dbReference type="InterPro" id="IPR051533">
    <property type="entry name" value="WaaL-like"/>
</dbReference>
<keyword evidence="2 5" id="KW-0812">Transmembrane</keyword>
<comment type="subcellular location">
    <subcellularLocation>
        <location evidence="1">Membrane</location>
        <topology evidence="1">Multi-pass membrane protein</topology>
    </subcellularLocation>
</comment>
<dbReference type="STRING" id="1121955.SAMN02745146_1482"/>
<feature type="transmembrane region" description="Helical" evidence="5">
    <location>
        <begin position="126"/>
        <end position="147"/>
    </location>
</feature>
<dbReference type="OrthoDB" id="747420at2"/>
<feature type="transmembrane region" description="Helical" evidence="5">
    <location>
        <begin position="243"/>
        <end position="263"/>
    </location>
</feature>
<gene>
    <name evidence="7" type="ORF">SAMN02745146_1482</name>
</gene>
<keyword evidence="3 5" id="KW-1133">Transmembrane helix</keyword>
<proteinExistence type="predicted"/>
<feature type="transmembrane region" description="Helical" evidence="5">
    <location>
        <begin position="22"/>
        <end position="54"/>
    </location>
</feature>
<dbReference type="GO" id="GO:0016020">
    <property type="term" value="C:membrane"/>
    <property type="evidence" value="ECO:0007669"/>
    <property type="project" value="UniProtKB-SubCell"/>
</dbReference>
<dbReference type="PANTHER" id="PTHR37422">
    <property type="entry name" value="TEICHURONIC ACID BIOSYNTHESIS PROTEIN TUAE"/>
    <property type="match status" value="1"/>
</dbReference>
<dbReference type="RefSeq" id="WP_084538841.1">
    <property type="nucleotide sequence ID" value="NZ_FQYN01000002.1"/>
</dbReference>
<evidence type="ECO:0000256" key="4">
    <source>
        <dbReference type="ARBA" id="ARBA00023136"/>
    </source>
</evidence>
<feature type="transmembrane region" description="Helical" evidence="5">
    <location>
        <begin position="66"/>
        <end position="87"/>
    </location>
</feature>
<feature type="domain" description="O-antigen ligase-related" evidence="6">
    <location>
        <begin position="205"/>
        <end position="361"/>
    </location>
</feature>
<name>A0A1M6DFG5_9BACT</name>
<evidence type="ECO:0000256" key="5">
    <source>
        <dbReference type="SAM" id="Phobius"/>
    </source>
</evidence>
<keyword evidence="8" id="KW-1185">Reference proteome</keyword>
<feature type="transmembrane region" description="Helical" evidence="5">
    <location>
        <begin position="167"/>
        <end position="187"/>
    </location>
</feature>
<organism evidence="7 8">
    <name type="scientific">Hymenobacter daecheongensis DSM 21074</name>
    <dbReference type="NCBI Taxonomy" id="1121955"/>
    <lineage>
        <taxon>Bacteria</taxon>
        <taxon>Pseudomonadati</taxon>
        <taxon>Bacteroidota</taxon>
        <taxon>Cytophagia</taxon>
        <taxon>Cytophagales</taxon>
        <taxon>Hymenobacteraceae</taxon>
        <taxon>Hymenobacter</taxon>
    </lineage>
</organism>
<dbReference type="EMBL" id="FQYN01000002">
    <property type="protein sequence ID" value="SHI71708.1"/>
    <property type="molecule type" value="Genomic_DNA"/>
</dbReference>
<dbReference type="AlphaFoldDB" id="A0A1M6DFG5"/>
<feature type="transmembrane region" description="Helical" evidence="5">
    <location>
        <begin position="99"/>
        <end position="119"/>
    </location>
</feature>
<evidence type="ECO:0000259" key="6">
    <source>
        <dbReference type="Pfam" id="PF04932"/>
    </source>
</evidence>
<feature type="transmembrane region" description="Helical" evidence="5">
    <location>
        <begin position="398"/>
        <end position="415"/>
    </location>
</feature>
<evidence type="ECO:0000313" key="8">
    <source>
        <dbReference type="Proteomes" id="UP000184418"/>
    </source>
</evidence>
<reference evidence="7 8" key="1">
    <citation type="submission" date="2016-11" db="EMBL/GenBank/DDBJ databases">
        <authorList>
            <person name="Jaros S."/>
            <person name="Januszkiewicz K."/>
            <person name="Wedrychowicz H."/>
        </authorList>
    </citation>
    <scope>NUCLEOTIDE SEQUENCE [LARGE SCALE GENOMIC DNA]</scope>
    <source>
        <strain evidence="7 8">DSM 21074</strain>
    </source>
</reference>
<keyword evidence="4 5" id="KW-0472">Membrane</keyword>
<keyword evidence="7" id="KW-0436">Ligase</keyword>
<sequence>MMSNSPASVFRQAYADGRLSQYLLLLACVAGVVGLLAARALVAISPLVGVAAALANPQLRQAVPGWLRSSSVWLLALLYGLLLLSGFYTTAWDVWRHELYRQLPLIGVPLAFALAVPLSGRQRFGVGVLFVVGLALVGAATLGRYLLDPAGFISLINVGQNLPSITRIFHIHFSIMLALAFYFGLLLSRSQWATPIWRGLLLASAATAAIVLHVLAYRTGLLVFYVMLLADAVYFLLVRRQLLISLALLLLLAGGPLLAYRALPSVRERVTNTLYDIEQFQQGRDLNNYSVARRLAAWETARTIATNNPWLGVGAADAYDAMMRQYEYQDFGIRPENRVMIHNQYLHYLISGGITGVFLWLLVLLGPLAQPSQRRNPYVGHFLLILGTAMLVDSLLELQIGFNLFVFLYGFLIVATERSSQPTPPTPARAA</sequence>
<dbReference type="PANTHER" id="PTHR37422:SF13">
    <property type="entry name" value="LIPOPOLYSACCHARIDE BIOSYNTHESIS PROTEIN PA4999-RELATED"/>
    <property type="match status" value="1"/>
</dbReference>
<dbReference type="Pfam" id="PF04932">
    <property type="entry name" value="Wzy_C"/>
    <property type="match status" value="1"/>
</dbReference>
<evidence type="ECO:0000256" key="2">
    <source>
        <dbReference type="ARBA" id="ARBA00022692"/>
    </source>
</evidence>
<dbReference type="GO" id="GO:0016874">
    <property type="term" value="F:ligase activity"/>
    <property type="evidence" value="ECO:0007669"/>
    <property type="project" value="UniProtKB-KW"/>
</dbReference>
<feature type="transmembrane region" description="Helical" evidence="5">
    <location>
        <begin position="199"/>
        <end position="216"/>
    </location>
</feature>
<evidence type="ECO:0000256" key="1">
    <source>
        <dbReference type="ARBA" id="ARBA00004141"/>
    </source>
</evidence>
<evidence type="ECO:0000313" key="7">
    <source>
        <dbReference type="EMBL" id="SHI71708.1"/>
    </source>
</evidence>
<dbReference type="Proteomes" id="UP000184418">
    <property type="component" value="Unassembled WGS sequence"/>
</dbReference>
<feature type="transmembrane region" description="Helical" evidence="5">
    <location>
        <begin position="345"/>
        <end position="365"/>
    </location>
</feature>
<evidence type="ECO:0000256" key="3">
    <source>
        <dbReference type="ARBA" id="ARBA00022989"/>
    </source>
</evidence>
<accession>A0A1M6DFG5</accession>
<protein>
    <submittedName>
        <fullName evidence="7">O-antigen ligase</fullName>
    </submittedName>
</protein>
<dbReference type="InterPro" id="IPR007016">
    <property type="entry name" value="O-antigen_ligase-rel_domated"/>
</dbReference>